<protein>
    <submittedName>
        <fullName evidence="1">Uncharacterized protein</fullName>
    </submittedName>
</protein>
<feature type="non-terminal residue" evidence="1">
    <location>
        <position position="200"/>
    </location>
</feature>
<accession>A0A0F9CGC7</accession>
<dbReference type="AlphaFoldDB" id="A0A0F9CGC7"/>
<proteinExistence type="predicted"/>
<name>A0A0F9CGC7_9ZZZZ</name>
<gene>
    <name evidence="1" type="ORF">LCGC14_2669480</name>
</gene>
<sequence length="200" mass="22027">MVSTSVDILLRVLMEAKMDKSMDKFIEVLAQGTTLTSAFGAGEMGKAFDIDMNSMVEAYQRIRTRTPGVPGVKPRDTTQQWFGGQPFIPKGEMQTFAPGFAGMPGGKMPDTMKKGAKELTKLAAAFGKTGKAKTKLDKNLKKITKTSENFIQKIVKMGGQLRSVSRLFFYASLDMRQFAMVLLGPMMEGIQIAAEYNKTM</sequence>
<organism evidence="1">
    <name type="scientific">marine sediment metagenome</name>
    <dbReference type="NCBI Taxonomy" id="412755"/>
    <lineage>
        <taxon>unclassified sequences</taxon>
        <taxon>metagenomes</taxon>
        <taxon>ecological metagenomes</taxon>
    </lineage>
</organism>
<evidence type="ECO:0000313" key="1">
    <source>
        <dbReference type="EMBL" id="KKK95771.1"/>
    </source>
</evidence>
<comment type="caution">
    <text evidence="1">The sequence shown here is derived from an EMBL/GenBank/DDBJ whole genome shotgun (WGS) entry which is preliminary data.</text>
</comment>
<reference evidence="1" key="1">
    <citation type="journal article" date="2015" name="Nature">
        <title>Complex archaea that bridge the gap between prokaryotes and eukaryotes.</title>
        <authorList>
            <person name="Spang A."/>
            <person name="Saw J.H."/>
            <person name="Jorgensen S.L."/>
            <person name="Zaremba-Niedzwiedzka K."/>
            <person name="Martijn J."/>
            <person name="Lind A.E."/>
            <person name="van Eijk R."/>
            <person name="Schleper C."/>
            <person name="Guy L."/>
            <person name="Ettema T.J."/>
        </authorList>
    </citation>
    <scope>NUCLEOTIDE SEQUENCE</scope>
</reference>
<dbReference type="EMBL" id="LAZR01046763">
    <property type="protein sequence ID" value="KKK95771.1"/>
    <property type="molecule type" value="Genomic_DNA"/>
</dbReference>